<evidence type="ECO:0000256" key="4">
    <source>
        <dbReference type="ARBA" id="ARBA00023136"/>
    </source>
</evidence>
<sequence>MASGYGLTSLLALLLSDQWVFKLGAANFWLVFRFYVTYGATWLISISLTFIATNWWSLQPELIPFFCLLITTPTNFCLSKFWVFKKTVNWSALN</sequence>
<dbReference type="AlphaFoldDB" id="A0A0R2LPA6"/>
<keyword evidence="3 5" id="KW-1133">Transmembrane helix</keyword>
<reference evidence="7 8" key="1">
    <citation type="journal article" date="2015" name="Genome Announc.">
        <title>Expanding the biotechnology potential of lactobacilli through comparative genomics of 213 strains and associated genera.</title>
        <authorList>
            <person name="Sun Z."/>
            <person name="Harris H.M."/>
            <person name="McCann A."/>
            <person name="Guo C."/>
            <person name="Argimon S."/>
            <person name="Zhang W."/>
            <person name="Yang X."/>
            <person name="Jeffery I.B."/>
            <person name="Cooney J.C."/>
            <person name="Kagawa T.F."/>
            <person name="Liu W."/>
            <person name="Song Y."/>
            <person name="Salvetti E."/>
            <person name="Wrobel A."/>
            <person name="Rasinkangas P."/>
            <person name="Parkhill J."/>
            <person name="Rea M.C."/>
            <person name="O'Sullivan O."/>
            <person name="Ritari J."/>
            <person name="Douillard F.P."/>
            <person name="Paul Ross R."/>
            <person name="Yang R."/>
            <person name="Briner A.E."/>
            <person name="Felis G.E."/>
            <person name="de Vos W.M."/>
            <person name="Barrangou R."/>
            <person name="Klaenhammer T.R."/>
            <person name="Caufield P.W."/>
            <person name="Cui Y."/>
            <person name="Zhang H."/>
            <person name="O'Toole P.W."/>
        </authorList>
    </citation>
    <scope>NUCLEOTIDE SEQUENCE [LARGE SCALE GENOMIC DNA]</scope>
    <source>
        <strain evidence="7 8">NBRC 103219</strain>
    </source>
</reference>
<keyword evidence="8" id="KW-1185">Reference proteome</keyword>
<comment type="subcellular location">
    <subcellularLocation>
        <location evidence="1">Membrane</location>
        <topology evidence="1">Multi-pass membrane protein</topology>
    </subcellularLocation>
</comment>
<evidence type="ECO:0000256" key="3">
    <source>
        <dbReference type="ARBA" id="ARBA00022989"/>
    </source>
</evidence>
<organism evidence="7 8">
    <name type="scientific">Ligilactobacillus pobuzihii</name>
    <dbReference type="NCBI Taxonomy" id="449659"/>
    <lineage>
        <taxon>Bacteria</taxon>
        <taxon>Bacillati</taxon>
        <taxon>Bacillota</taxon>
        <taxon>Bacilli</taxon>
        <taxon>Lactobacillales</taxon>
        <taxon>Lactobacillaceae</taxon>
        <taxon>Ligilactobacillus</taxon>
    </lineage>
</organism>
<evidence type="ECO:0000256" key="2">
    <source>
        <dbReference type="ARBA" id="ARBA00022692"/>
    </source>
</evidence>
<dbReference type="GO" id="GO:0016020">
    <property type="term" value="C:membrane"/>
    <property type="evidence" value="ECO:0007669"/>
    <property type="project" value="UniProtKB-SubCell"/>
</dbReference>
<keyword evidence="2 5" id="KW-0812">Transmembrane</keyword>
<dbReference type="GO" id="GO:0000271">
    <property type="term" value="P:polysaccharide biosynthetic process"/>
    <property type="evidence" value="ECO:0007669"/>
    <property type="project" value="InterPro"/>
</dbReference>
<feature type="transmembrane region" description="Helical" evidence="5">
    <location>
        <begin position="63"/>
        <end position="84"/>
    </location>
</feature>
<evidence type="ECO:0000259" key="6">
    <source>
        <dbReference type="Pfam" id="PF04138"/>
    </source>
</evidence>
<dbReference type="Proteomes" id="UP000051886">
    <property type="component" value="Unassembled WGS sequence"/>
</dbReference>
<evidence type="ECO:0000313" key="8">
    <source>
        <dbReference type="Proteomes" id="UP000051886"/>
    </source>
</evidence>
<name>A0A0R2LPA6_9LACO</name>
<dbReference type="STRING" id="449659.IV66_GL001746"/>
<dbReference type="EMBL" id="JQCN01000004">
    <property type="protein sequence ID" value="KRO02076.1"/>
    <property type="molecule type" value="Genomic_DNA"/>
</dbReference>
<dbReference type="PATRIC" id="fig|449659.4.peg.1784"/>
<gene>
    <name evidence="7" type="ORF">IV66_GL001746</name>
</gene>
<dbReference type="Pfam" id="PF04138">
    <property type="entry name" value="GtrA_DPMS_TM"/>
    <property type="match status" value="1"/>
</dbReference>
<proteinExistence type="predicted"/>
<accession>A0A0R2LPA6</accession>
<comment type="caution">
    <text evidence="7">The sequence shown here is derived from an EMBL/GenBank/DDBJ whole genome shotgun (WGS) entry which is preliminary data.</text>
</comment>
<evidence type="ECO:0000256" key="1">
    <source>
        <dbReference type="ARBA" id="ARBA00004141"/>
    </source>
</evidence>
<feature type="domain" description="GtrA/DPMS transmembrane" evidence="6">
    <location>
        <begin position="3"/>
        <end position="84"/>
    </location>
</feature>
<protein>
    <recommendedName>
        <fullName evidence="6">GtrA/DPMS transmembrane domain-containing protein</fullName>
    </recommendedName>
</protein>
<evidence type="ECO:0000256" key="5">
    <source>
        <dbReference type="SAM" id="Phobius"/>
    </source>
</evidence>
<keyword evidence="4 5" id="KW-0472">Membrane</keyword>
<feature type="transmembrane region" description="Helical" evidence="5">
    <location>
        <begin position="35"/>
        <end position="56"/>
    </location>
</feature>
<dbReference type="InterPro" id="IPR007267">
    <property type="entry name" value="GtrA_DPMS_TM"/>
</dbReference>
<evidence type="ECO:0000313" key="7">
    <source>
        <dbReference type="EMBL" id="KRO02076.1"/>
    </source>
</evidence>